<dbReference type="Pfam" id="PF00096">
    <property type="entry name" value="zf-C2H2"/>
    <property type="match status" value="6"/>
</dbReference>
<comment type="similarity">
    <text evidence="2">Belongs to the krueppel C2H2-type zinc-finger protein family.</text>
</comment>
<comment type="caution">
    <text evidence="14">The sequence shown here is derived from an EMBL/GenBank/DDBJ whole genome shotgun (WGS) entry which is preliminary data.</text>
</comment>
<keyword evidence="10" id="KW-0539">Nucleus</keyword>
<feature type="compositionally biased region" description="Polar residues" evidence="12">
    <location>
        <begin position="114"/>
        <end position="123"/>
    </location>
</feature>
<proteinExistence type="inferred from homology"/>
<feature type="domain" description="C2H2-type" evidence="13">
    <location>
        <begin position="315"/>
        <end position="342"/>
    </location>
</feature>
<dbReference type="GO" id="GO:0005634">
    <property type="term" value="C:nucleus"/>
    <property type="evidence" value="ECO:0007669"/>
    <property type="project" value="UniProtKB-SubCell"/>
</dbReference>
<keyword evidence="15" id="KW-1185">Reference proteome</keyword>
<dbReference type="FunFam" id="3.30.160.60:FF:002037">
    <property type="entry name" value="zinc finger protein 64 isoform X3"/>
    <property type="match status" value="1"/>
</dbReference>
<dbReference type="PANTHER" id="PTHR24403:SF43">
    <property type="entry name" value="ZINC FINGER PROTEIN 64"/>
    <property type="match status" value="1"/>
</dbReference>
<gene>
    <name evidence="14" type="ORF">JRQ81_014232</name>
</gene>
<protein>
    <recommendedName>
        <fullName evidence="13">C2H2-type domain-containing protein</fullName>
    </recommendedName>
</protein>
<evidence type="ECO:0000256" key="9">
    <source>
        <dbReference type="ARBA" id="ARBA00023163"/>
    </source>
</evidence>
<comment type="subcellular location">
    <subcellularLocation>
        <location evidence="1">Nucleus</location>
    </subcellularLocation>
</comment>
<dbReference type="SMART" id="SM00355">
    <property type="entry name" value="ZnF_C2H2"/>
    <property type="match status" value="11"/>
</dbReference>
<keyword evidence="9" id="KW-0804">Transcription</keyword>
<name>A0A9Q0XZL0_9SAUR</name>
<feature type="region of interest" description="Disordered" evidence="12">
    <location>
        <begin position="638"/>
        <end position="661"/>
    </location>
</feature>
<organism evidence="14 15">
    <name type="scientific">Phrynocephalus forsythii</name>
    <dbReference type="NCBI Taxonomy" id="171643"/>
    <lineage>
        <taxon>Eukaryota</taxon>
        <taxon>Metazoa</taxon>
        <taxon>Chordata</taxon>
        <taxon>Craniata</taxon>
        <taxon>Vertebrata</taxon>
        <taxon>Euteleostomi</taxon>
        <taxon>Lepidosauria</taxon>
        <taxon>Squamata</taxon>
        <taxon>Bifurcata</taxon>
        <taxon>Unidentata</taxon>
        <taxon>Episquamata</taxon>
        <taxon>Toxicofera</taxon>
        <taxon>Iguania</taxon>
        <taxon>Acrodonta</taxon>
        <taxon>Agamidae</taxon>
        <taxon>Agaminae</taxon>
        <taxon>Phrynocephalus</taxon>
    </lineage>
</organism>
<evidence type="ECO:0000256" key="12">
    <source>
        <dbReference type="SAM" id="MobiDB-lite"/>
    </source>
</evidence>
<keyword evidence="3" id="KW-0479">Metal-binding</keyword>
<evidence type="ECO:0000256" key="3">
    <source>
        <dbReference type="ARBA" id="ARBA00022723"/>
    </source>
</evidence>
<feature type="domain" description="C2H2-type" evidence="13">
    <location>
        <begin position="174"/>
        <end position="201"/>
    </location>
</feature>
<evidence type="ECO:0000256" key="4">
    <source>
        <dbReference type="ARBA" id="ARBA00022737"/>
    </source>
</evidence>
<evidence type="ECO:0000256" key="8">
    <source>
        <dbReference type="ARBA" id="ARBA00023125"/>
    </source>
</evidence>
<dbReference type="PROSITE" id="PS50157">
    <property type="entry name" value="ZINC_FINGER_C2H2_2"/>
    <property type="match status" value="9"/>
</dbReference>
<keyword evidence="4" id="KW-0677">Repeat</keyword>
<dbReference type="FunFam" id="3.30.160.60:FF:000223">
    <property type="entry name" value="zinc finger protein 64 isoform X1"/>
    <property type="match status" value="1"/>
</dbReference>
<keyword evidence="7" id="KW-0805">Transcription regulation</keyword>
<feature type="domain" description="C2H2-type" evidence="13">
    <location>
        <begin position="343"/>
        <end position="370"/>
    </location>
</feature>
<evidence type="ECO:0000256" key="5">
    <source>
        <dbReference type="ARBA" id="ARBA00022771"/>
    </source>
</evidence>
<feature type="domain" description="C2H2-type" evidence="13">
    <location>
        <begin position="428"/>
        <end position="450"/>
    </location>
</feature>
<sequence length="681" mass="74569">MMHPSTATASPIQFSGGTTVLVELTPDIHICGLCKEQFNNLDAFVAHKRSGCQLSGPTNGDPNTVQFVAEETIPATQTQTTTTTITSETQTITVSAPEFVFEHGYQSYLPGENSEPQTETDVVSTPPKPRIRKSSTSGAQKKLSCCYPGCQFKTSYGMKDLERHSRTHTGDKPFKCEVCSKNFSRKDKLKMHMRSHSGVKPYKCKHCDYAAAESSSLNKHQRIHSNERPFKCQICPYASRNSSQLTVHLRSHTGDAPFQCRLCSAKFKINSDLKRHMRVHTGEKPYQCEFCDMRCAMKGNLKSHIRIKHNVENAFQCLECEFQCGNKTSLRQHLRTHQPEQPVKCSECSYSCSSKATLRVHERIHFQDRPFKCEFCSFDTKQRSNLTTHMKKVHQDKVKKKSVDKTEGDWLKEGSSRQVAKLEAKKAFRCDICDASFVREDSLRSHKRQHIEYDGTKSSELAVLQFQVDPTQQAGAPITVSHLQVPLHASPYGEGQVKIIVGHQMPQASDLVQAASVSIVSPALISQNQDDLSGSGQLQILQQVSLLASPLPPGTQAEGLSVGQPTVLLTAHEQADGNAANQALFPTIPVGSHTVSASQAFISGAEISCSDLDGLNALIQEGAGEVTVVSGEGQAIGVPASAPSPPIFPPSSHPDGPKEAYSIIQSGSHTSLLCPADSIPD</sequence>
<dbReference type="Pfam" id="PF13912">
    <property type="entry name" value="zf-C2H2_6"/>
    <property type="match status" value="1"/>
</dbReference>
<dbReference type="PANTHER" id="PTHR24403">
    <property type="entry name" value="ZINC FINGER PROTEIN"/>
    <property type="match status" value="1"/>
</dbReference>
<dbReference type="PROSITE" id="PS00028">
    <property type="entry name" value="ZINC_FINGER_C2H2_1"/>
    <property type="match status" value="6"/>
</dbReference>
<feature type="domain" description="C2H2-type" evidence="13">
    <location>
        <begin position="371"/>
        <end position="399"/>
    </location>
</feature>
<dbReference type="FunFam" id="3.30.160.60:FF:000578">
    <property type="entry name" value="zinc finger protein 64 isoform X1"/>
    <property type="match status" value="1"/>
</dbReference>
<evidence type="ECO:0000256" key="10">
    <source>
        <dbReference type="ARBA" id="ARBA00023242"/>
    </source>
</evidence>
<evidence type="ECO:0000256" key="1">
    <source>
        <dbReference type="ARBA" id="ARBA00004123"/>
    </source>
</evidence>
<dbReference type="EMBL" id="JAPFRF010000005">
    <property type="protein sequence ID" value="KAJ7332052.1"/>
    <property type="molecule type" value="Genomic_DNA"/>
</dbReference>
<dbReference type="FunFam" id="3.30.160.60:FF:000669">
    <property type="entry name" value="zinc finger protein 64 isoform X1"/>
    <property type="match status" value="1"/>
</dbReference>
<feature type="domain" description="C2H2-type" evidence="13">
    <location>
        <begin position="258"/>
        <end position="285"/>
    </location>
</feature>
<dbReference type="Gene3D" id="3.30.160.60">
    <property type="entry name" value="Classic Zinc Finger"/>
    <property type="match status" value="7"/>
</dbReference>
<dbReference type="InterPro" id="IPR036236">
    <property type="entry name" value="Znf_C2H2_sf"/>
</dbReference>
<keyword evidence="6" id="KW-0862">Zinc</keyword>
<evidence type="ECO:0000313" key="14">
    <source>
        <dbReference type="EMBL" id="KAJ7332052.1"/>
    </source>
</evidence>
<feature type="domain" description="C2H2-type" evidence="13">
    <location>
        <begin position="286"/>
        <end position="314"/>
    </location>
</feature>
<dbReference type="Proteomes" id="UP001142489">
    <property type="component" value="Unassembled WGS sequence"/>
</dbReference>
<dbReference type="FunFam" id="3.30.160.60:FF:001010">
    <property type="entry name" value="zinc finger protein 64 isoform X3"/>
    <property type="match status" value="1"/>
</dbReference>
<dbReference type="InterPro" id="IPR013087">
    <property type="entry name" value="Znf_C2H2_type"/>
</dbReference>
<keyword evidence="8" id="KW-0238">DNA-binding</keyword>
<evidence type="ECO:0000256" key="2">
    <source>
        <dbReference type="ARBA" id="ARBA00006991"/>
    </source>
</evidence>
<accession>A0A9Q0XZL0</accession>
<reference evidence="14" key="1">
    <citation type="journal article" date="2023" name="DNA Res.">
        <title>Chromosome-level genome assembly of Phrynocephalus forsythii using third-generation DNA sequencing and Hi-C analysis.</title>
        <authorList>
            <person name="Qi Y."/>
            <person name="Zhao W."/>
            <person name="Zhao Y."/>
            <person name="Niu C."/>
            <person name="Cao S."/>
            <person name="Zhang Y."/>
        </authorList>
    </citation>
    <scope>NUCLEOTIDE SEQUENCE</scope>
    <source>
        <tissue evidence="14">Muscle</tissue>
    </source>
</reference>
<evidence type="ECO:0000259" key="13">
    <source>
        <dbReference type="PROSITE" id="PS50157"/>
    </source>
</evidence>
<dbReference type="OrthoDB" id="654211at2759"/>
<dbReference type="GO" id="GO:0003677">
    <property type="term" value="F:DNA binding"/>
    <property type="evidence" value="ECO:0007669"/>
    <property type="project" value="UniProtKB-KW"/>
</dbReference>
<dbReference type="GO" id="GO:0008270">
    <property type="term" value="F:zinc ion binding"/>
    <property type="evidence" value="ECO:0007669"/>
    <property type="project" value="UniProtKB-KW"/>
</dbReference>
<keyword evidence="5 11" id="KW-0863">Zinc-finger</keyword>
<dbReference type="AlphaFoldDB" id="A0A9Q0XZL0"/>
<feature type="domain" description="C2H2-type" evidence="13">
    <location>
        <begin position="230"/>
        <end position="257"/>
    </location>
</feature>
<evidence type="ECO:0000256" key="6">
    <source>
        <dbReference type="ARBA" id="ARBA00022833"/>
    </source>
</evidence>
<feature type="domain" description="C2H2-type" evidence="13">
    <location>
        <begin position="202"/>
        <end position="229"/>
    </location>
</feature>
<dbReference type="FunFam" id="3.30.160.60:FF:000412">
    <property type="entry name" value="zinc finger protein 64 isoform X1"/>
    <property type="match status" value="1"/>
</dbReference>
<feature type="region of interest" description="Disordered" evidence="12">
    <location>
        <begin position="107"/>
        <end position="136"/>
    </location>
</feature>
<evidence type="ECO:0000256" key="7">
    <source>
        <dbReference type="ARBA" id="ARBA00023015"/>
    </source>
</evidence>
<evidence type="ECO:0000256" key="11">
    <source>
        <dbReference type="PROSITE-ProRule" id="PRU00042"/>
    </source>
</evidence>
<dbReference type="SUPFAM" id="SSF57667">
    <property type="entry name" value="beta-beta-alpha zinc fingers"/>
    <property type="match status" value="6"/>
</dbReference>
<feature type="compositionally biased region" description="Pro residues" evidence="12">
    <location>
        <begin position="642"/>
        <end position="652"/>
    </location>
</feature>
<dbReference type="GO" id="GO:0045944">
    <property type="term" value="P:positive regulation of transcription by RNA polymerase II"/>
    <property type="evidence" value="ECO:0007669"/>
    <property type="project" value="TreeGrafter"/>
</dbReference>
<dbReference type="FunFam" id="3.30.160.60:FF:000660">
    <property type="entry name" value="zinc finger protein 64 isoform X1"/>
    <property type="match status" value="1"/>
</dbReference>
<evidence type="ECO:0000313" key="15">
    <source>
        <dbReference type="Proteomes" id="UP001142489"/>
    </source>
</evidence>
<dbReference type="InterPro" id="IPR050688">
    <property type="entry name" value="Zinc_finger/UBP_domain"/>
</dbReference>